<evidence type="ECO:0000313" key="2">
    <source>
        <dbReference type="Proteomes" id="UP001195483"/>
    </source>
</evidence>
<accession>A0AAE0VQK9</accession>
<reference evidence="1" key="2">
    <citation type="journal article" date="2021" name="Genome Biol. Evol.">
        <title>Developing a high-quality reference genome for a parasitic bivalve with doubly uniparental inheritance (Bivalvia: Unionida).</title>
        <authorList>
            <person name="Smith C.H."/>
        </authorList>
    </citation>
    <scope>NUCLEOTIDE SEQUENCE</scope>
    <source>
        <strain evidence="1">CHS0354</strain>
        <tissue evidence="1">Mantle</tissue>
    </source>
</reference>
<reference evidence="1" key="1">
    <citation type="journal article" date="2021" name="Genome Biol. Evol.">
        <title>A High-Quality Reference Genome for a Parasitic Bivalve with Doubly Uniparental Inheritance (Bivalvia: Unionida).</title>
        <authorList>
            <person name="Smith C.H."/>
        </authorList>
    </citation>
    <scope>NUCLEOTIDE SEQUENCE</scope>
    <source>
        <strain evidence="1">CHS0354</strain>
    </source>
</reference>
<keyword evidence="2" id="KW-1185">Reference proteome</keyword>
<evidence type="ECO:0000313" key="1">
    <source>
        <dbReference type="EMBL" id="KAK3585390.1"/>
    </source>
</evidence>
<protein>
    <submittedName>
        <fullName evidence="1">Uncharacterized protein</fullName>
    </submittedName>
</protein>
<sequence length="305" mass="35696">MTILQLKRKYQEVKLFKKLEQSLRLVVQMISKPCFNQQVHIQVEQNTQLCYQVPSDVYCCLFSQLVNLFGEKFEGVSTSGVTTISFRPSEIQAALFSLRHFVLQVNRRDRGFLLQYDDPSHRQIALIFHHEISDLPEQNIEELLKNSCEKSPSEESTVDLPENVTVKDDEEDRGSSSRFAQRYFTADCFTEKKVKDGSCLQIGQQLTIPGRYHRTLYRHHAILSKVVTCQGQFVELELFHLTERYGRIDIFKTIEKYDLATADLRIIVYQYQRYSPNEIILRAESMLNCVARRKFEKYSLIIKNC</sequence>
<gene>
    <name evidence="1" type="ORF">CHS0354_020101</name>
</gene>
<name>A0AAE0VQK9_9BIVA</name>
<organism evidence="1 2">
    <name type="scientific">Potamilus streckersoni</name>
    <dbReference type="NCBI Taxonomy" id="2493646"/>
    <lineage>
        <taxon>Eukaryota</taxon>
        <taxon>Metazoa</taxon>
        <taxon>Spiralia</taxon>
        <taxon>Lophotrochozoa</taxon>
        <taxon>Mollusca</taxon>
        <taxon>Bivalvia</taxon>
        <taxon>Autobranchia</taxon>
        <taxon>Heteroconchia</taxon>
        <taxon>Palaeoheterodonta</taxon>
        <taxon>Unionida</taxon>
        <taxon>Unionoidea</taxon>
        <taxon>Unionidae</taxon>
        <taxon>Ambleminae</taxon>
        <taxon>Lampsilini</taxon>
        <taxon>Potamilus</taxon>
    </lineage>
</organism>
<proteinExistence type="predicted"/>
<dbReference type="Proteomes" id="UP001195483">
    <property type="component" value="Unassembled WGS sequence"/>
</dbReference>
<comment type="caution">
    <text evidence="1">The sequence shown here is derived from an EMBL/GenBank/DDBJ whole genome shotgun (WGS) entry which is preliminary data.</text>
</comment>
<reference evidence="1" key="3">
    <citation type="submission" date="2023-05" db="EMBL/GenBank/DDBJ databases">
        <authorList>
            <person name="Smith C.H."/>
        </authorList>
    </citation>
    <scope>NUCLEOTIDE SEQUENCE</scope>
    <source>
        <strain evidence="1">CHS0354</strain>
        <tissue evidence="1">Mantle</tissue>
    </source>
</reference>
<dbReference type="EMBL" id="JAEAOA010001226">
    <property type="protein sequence ID" value="KAK3585390.1"/>
    <property type="molecule type" value="Genomic_DNA"/>
</dbReference>
<dbReference type="AlphaFoldDB" id="A0AAE0VQK9"/>